<dbReference type="Proteomes" id="UP000663842">
    <property type="component" value="Unassembled WGS sequence"/>
</dbReference>
<evidence type="ECO:0000313" key="3">
    <source>
        <dbReference type="EMBL" id="CAF3991990.1"/>
    </source>
</evidence>
<protein>
    <submittedName>
        <fullName evidence="1">Uncharacterized protein</fullName>
    </submittedName>
</protein>
<dbReference type="Proteomes" id="UP000663856">
    <property type="component" value="Unassembled WGS sequence"/>
</dbReference>
<evidence type="ECO:0000313" key="2">
    <source>
        <dbReference type="EMBL" id="CAF2048704.1"/>
    </source>
</evidence>
<evidence type="ECO:0000313" key="1">
    <source>
        <dbReference type="EMBL" id="CAF1992651.1"/>
    </source>
</evidence>
<sequence>MTNITDDENCHMASGVSNKDTMDLGGLIGDCPPDVHREIEDESALTGSTTISVANPNNEIATDSRLIERFFSCCSDSDGFQEQPVAENEQPFLINDDNNLKTYRLHLATVPGDMANRFTLEESQSTHKKLIDFVADFLKSIKIGCQVLDKISFSHTDKWGIELYGCLLVTCTRRMIHGLAALFGTALRQDAVGVFTDFTYDNDPPHNVFLIMRPDYLCMPTNEAIDVGKFVRTDFPDLMVQRNTFGDQLELHDYCNAYSIIKEDMVKILNKGFLNIVPYEVKKYEEKSFLIEQSDYGQAIENADLKHYEIIIQLCQLHANSYRNN</sequence>
<comment type="caution">
    <text evidence="1">The sequence shown here is derived from an EMBL/GenBank/DDBJ whole genome shotgun (WGS) entry which is preliminary data.</text>
</comment>
<dbReference type="EMBL" id="CAJNRG010000284">
    <property type="protein sequence ID" value="CAF1992651.1"/>
    <property type="molecule type" value="Genomic_DNA"/>
</dbReference>
<name>A0A816MP91_9BILA</name>
<gene>
    <name evidence="4" type="ORF">OVN521_LOCUS16887</name>
    <name evidence="3" type="ORF">UXM345_LOCUS15657</name>
    <name evidence="2" type="ORF">WKI299_LOCUS9738</name>
    <name evidence="1" type="ORF">XDN619_LOCUS2931</name>
</gene>
<organism evidence="1 6">
    <name type="scientific">Rotaria magnacalcarata</name>
    <dbReference type="NCBI Taxonomy" id="392030"/>
    <lineage>
        <taxon>Eukaryota</taxon>
        <taxon>Metazoa</taxon>
        <taxon>Spiralia</taxon>
        <taxon>Gnathifera</taxon>
        <taxon>Rotifera</taxon>
        <taxon>Eurotatoria</taxon>
        <taxon>Bdelloidea</taxon>
        <taxon>Philodinida</taxon>
        <taxon>Philodinidae</taxon>
        <taxon>Rotaria</taxon>
    </lineage>
</organism>
<proteinExistence type="predicted"/>
<accession>A0A816MP91</accession>
<evidence type="ECO:0000313" key="5">
    <source>
        <dbReference type="Proteomes" id="UP000663866"/>
    </source>
</evidence>
<dbReference type="EMBL" id="CAJOBF010001881">
    <property type="protein sequence ID" value="CAF3991990.1"/>
    <property type="molecule type" value="Genomic_DNA"/>
</dbReference>
<dbReference type="Proteomes" id="UP000663887">
    <property type="component" value="Unassembled WGS sequence"/>
</dbReference>
<dbReference type="AlphaFoldDB" id="A0A816MP91"/>
<evidence type="ECO:0000313" key="4">
    <source>
        <dbReference type="EMBL" id="CAF4032574.1"/>
    </source>
</evidence>
<dbReference type="Proteomes" id="UP000663866">
    <property type="component" value="Unassembled WGS sequence"/>
</dbReference>
<evidence type="ECO:0000313" key="6">
    <source>
        <dbReference type="Proteomes" id="UP000663887"/>
    </source>
</evidence>
<dbReference type="EMBL" id="CAJOBG010002865">
    <property type="protein sequence ID" value="CAF4032574.1"/>
    <property type="molecule type" value="Genomic_DNA"/>
</dbReference>
<keyword evidence="5" id="KW-1185">Reference proteome</keyword>
<reference evidence="1" key="1">
    <citation type="submission" date="2021-02" db="EMBL/GenBank/DDBJ databases">
        <authorList>
            <person name="Nowell W R."/>
        </authorList>
    </citation>
    <scope>NUCLEOTIDE SEQUENCE</scope>
</reference>
<dbReference type="EMBL" id="CAJNRF010003259">
    <property type="protein sequence ID" value="CAF2048704.1"/>
    <property type="molecule type" value="Genomic_DNA"/>
</dbReference>